<gene>
    <name evidence="2" type="ORF">FC47_GL001442</name>
</gene>
<dbReference type="InterPro" id="IPR018873">
    <property type="entry name" value="KilA-N_DNA-bd_domain"/>
</dbReference>
<dbReference type="EMBL" id="AZEQ01000038">
    <property type="protein sequence ID" value="KRL22798.1"/>
    <property type="molecule type" value="Genomic_DNA"/>
</dbReference>
<dbReference type="PATRIC" id="fig|1423771.3.peg.1466"/>
<protein>
    <recommendedName>
        <fullName evidence="1">KilA-N DNA-binding domain-containing protein</fullName>
    </recommendedName>
</protein>
<name>A0A0R1NR14_LIMMU</name>
<feature type="domain" description="KilA-N DNA-binding" evidence="1">
    <location>
        <begin position="39"/>
        <end position="117"/>
    </location>
</feature>
<sequence length="276" mass="31283">MEKFNTEKILENVPAIKVIGKEHIGNIEFTGIEGGFGENKKSILAKDVAQIHEQSVGNINRLINNNRKWFEDGIDVIDLLNASEAFRNFAHQLGLDKSNRTQHIYLLSERGYSLLVKFMDDEKATRVYKKLLDNYFNMREAIKNNNPSLVQQRRLSIMEDNAATRKANMMYKIAMATSSETARQSLLAHAAKELTGEMTLPVMKRKEYTATQIGQKLGITSNKVGRIANQLGLKAEQPGQNEYGRWANSKSRSSDKEVPQWLYFDKGVKAIESAIK</sequence>
<comment type="caution">
    <text evidence="2">The sequence shown here is derived from an EMBL/GenBank/DDBJ whole genome shotgun (WGS) entry which is preliminary data.</text>
</comment>
<organism evidence="2 3">
    <name type="scientific">Limosilactobacillus mucosae DSM 13345</name>
    <dbReference type="NCBI Taxonomy" id="1423771"/>
    <lineage>
        <taxon>Bacteria</taxon>
        <taxon>Bacillati</taxon>
        <taxon>Bacillota</taxon>
        <taxon>Bacilli</taxon>
        <taxon>Lactobacillales</taxon>
        <taxon>Lactobacillaceae</taxon>
        <taxon>Limosilactobacillus</taxon>
    </lineage>
</organism>
<evidence type="ECO:0000313" key="2">
    <source>
        <dbReference type="EMBL" id="KRL22798.1"/>
    </source>
</evidence>
<reference evidence="2 3" key="1">
    <citation type="journal article" date="2015" name="Genome Announc.">
        <title>Expanding the biotechnology potential of lactobacilli through comparative genomics of 213 strains and associated genera.</title>
        <authorList>
            <person name="Sun Z."/>
            <person name="Harris H.M."/>
            <person name="McCann A."/>
            <person name="Guo C."/>
            <person name="Argimon S."/>
            <person name="Zhang W."/>
            <person name="Yang X."/>
            <person name="Jeffery I.B."/>
            <person name="Cooney J.C."/>
            <person name="Kagawa T.F."/>
            <person name="Liu W."/>
            <person name="Song Y."/>
            <person name="Salvetti E."/>
            <person name="Wrobel A."/>
            <person name="Rasinkangas P."/>
            <person name="Parkhill J."/>
            <person name="Rea M.C."/>
            <person name="O'Sullivan O."/>
            <person name="Ritari J."/>
            <person name="Douillard F.P."/>
            <person name="Paul Ross R."/>
            <person name="Yang R."/>
            <person name="Briner A.E."/>
            <person name="Felis G.E."/>
            <person name="de Vos W.M."/>
            <person name="Barrangou R."/>
            <person name="Klaenhammer T.R."/>
            <person name="Caufield P.W."/>
            <person name="Cui Y."/>
            <person name="Zhang H."/>
            <person name="O'Toole P.W."/>
        </authorList>
    </citation>
    <scope>NUCLEOTIDE SEQUENCE [LARGE SCALE GENOMIC DNA]</scope>
    <source>
        <strain evidence="2 3">DSM 13345</strain>
    </source>
</reference>
<dbReference type="RefSeq" id="WP_056968779.1">
    <property type="nucleotide sequence ID" value="NZ_AZEQ01000038.1"/>
</dbReference>
<dbReference type="Proteomes" id="UP000050901">
    <property type="component" value="Unassembled WGS sequence"/>
</dbReference>
<dbReference type="Pfam" id="PF10543">
    <property type="entry name" value="ORF6N"/>
    <property type="match status" value="1"/>
</dbReference>
<accession>A0A0R1NR14</accession>
<evidence type="ECO:0000313" key="3">
    <source>
        <dbReference type="Proteomes" id="UP000050901"/>
    </source>
</evidence>
<dbReference type="AlphaFoldDB" id="A0A0R1NR14"/>
<evidence type="ECO:0000259" key="1">
    <source>
        <dbReference type="Pfam" id="PF10543"/>
    </source>
</evidence>
<proteinExistence type="predicted"/>